<keyword evidence="2" id="KW-1185">Reference proteome</keyword>
<reference evidence="1" key="1">
    <citation type="submission" date="2021-03" db="EMBL/GenBank/DDBJ databases">
        <title>Roseibium sp. CAU 1637 isolated from Incheon.</title>
        <authorList>
            <person name="Kim W."/>
        </authorList>
    </citation>
    <scope>NUCLEOTIDE SEQUENCE</scope>
    <source>
        <strain evidence="1">CAU 1637</strain>
    </source>
</reference>
<name>A0A939J9C4_9HYPH</name>
<protein>
    <submittedName>
        <fullName evidence="1">Uncharacterized protein</fullName>
    </submittedName>
</protein>
<comment type="caution">
    <text evidence="1">The sequence shown here is derived from an EMBL/GenBank/DDBJ whole genome shotgun (WGS) entry which is preliminary data.</text>
</comment>
<evidence type="ECO:0000313" key="1">
    <source>
        <dbReference type="EMBL" id="MBO0345248.1"/>
    </source>
</evidence>
<dbReference type="EMBL" id="JAFLNF010000003">
    <property type="protein sequence ID" value="MBO0345248.1"/>
    <property type="molecule type" value="Genomic_DNA"/>
</dbReference>
<accession>A0A939J9C4</accession>
<dbReference type="Proteomes" id="UP000664779">
    <property type="component" value="Unassembled WGS sequence"/>
</dbReference>
<sequence length="130" mass="14037">MKPSRTRIHTSSRSCKTSALALMLLGAAIVTGITPAAAQGLTLGELLFAPTPYAGRSIPSTYNTPYYCPTFKKGHSSGWKGIIGGRKYDFDNSYIVSGAGCFETQRACEAYLTGMDPYVNMISYKACEPF</sequence>
<organism evidence="1 2">
    <name type="scientific">Roseibium limicola</name>
    <dbReference type="NCBI Taxonomy" id="2816037"/>
    <lineage>
        <taxon>Bacteria</taxon>
        <taxon>Pseudomonadati</taxon>
        <taxon>Pseudomonadota</taxon>
        <taxon>Alphaproteobacteria</taxon>
        <taxon>Hyphomicrobiales</taxon>
        <taxon>Stappiaceae</taxon>
        <taxon>Roseibium</taxon>
    </lineage>
</organism>
<evidence type="ECO:0000313" key="2">
    <source>
        <dbReference type="Proteomes" id="UP000664779"/>
    </source>
</evidence>
<dbReference type="AlphaFoldDB" id="A0A939J9C4"/>
<proteinExistence type="predicted"/>
<dbReference type="RefSeq" id="WP_206939675.1">
    <property type="nucleotide sequence ID" value="NZ_JAFLNF010000003.1"/>
</dbReference>
<gene>
    <name evidence="1" type="ORF">J0X15_08450</name>
</gene>